<feature type="region of interest" description="Disordered" evidence="4">
    <location>
        <begin position="430"/>
        <end position="487"/>
    </location>
</feature>
<comment type="caution">
    <text evidence="9">The sequence shown here is derived from an EMBL/GenBank/DDBJ whole genome shotgun (WGS) entry which is preliminary data.</text>
</comment>
<keyword evidence="1 3" id="KW-0728">SH3 domain</keyword>
<evidence type="ECO:0000256" key="2">
    <source>
        <dbReference type="ARBA" id="ARBA00022658"/>
    </source>
</evidence>
<dbReference type="OrthoDB" id="73680at2759"/>
<dbReference type="SMART" id="SM00233">
    <property type="entry name" value="PH"/>
    <property type="match status" value="1"/>
</dbReference>
<evidence type="ECO:0000259" key="5">
    <source>
        <dbReference type="PROSITE" id="PS50002"/>
    </source>
</evidence>
<evidence type="ECO:0000256" key="4">
    <source>
        <dbReference type="SAM" id="MobiDB-lite"/>
    </source>
</evidence>
<dbReference type="Gene3D" id="2.30.30.40">
    <property type="entry name" value="SH3 Domains"/>
    <property type="match status" value="1"/>
</dbReference>
<evidence type="ECO:0000313" key="9">
    <source>
        <dbReference type="EMBL" id="KAB5589124.1"/>
    </source>
</evidence>
<dbReference type="PROSITE" id="PS50021">
    <property type="entry name" value="CH"/>
    <property type="match status" value="1"/>
</dbReference>
<dbReference type="GO" id="GO:0005085">
    <property type="term" value="F:guanyl-nucleotide exchange factor activity"/>
    <property type="evidence" value="ECO:0007669"/>
    <property type="project" value="UniProtKB-KW"/>
</dbReference>
<feature type="compositionally biased region" description="Low complexity" evidence="4">
    <location>
        <begin position="319"/>
        <end position="333"/>
    </location>
</feature>
<feature type="domain" description="PH" evidence="6">
    <location>
        <begin position="492"/>
        <end position="587"/>
    </location>
</feature>
<dbReference type="SUPFAM" id="SSF50044">
    <property type="entry name" value="SH3-domain"/>
    <property type="match status" value="1"/>
</dbReference>
<proteinExistence type="predicted"/>
<sequence>MSAHLVVAHYDFVPEFSDEIELRVGDVIELVEKDEPFSDGWWRGRAPNGKIGLFPGIYTSSDPSIAIGCYLPQRCDQRRGRHADGLWAQEDAEFVLVDSPDVYTIGGGNGAEFVNRPAPTLDSPISASSFSTSYAEGVSRRSTMSPSPSPVSFSRTPTEQWTVLQVLAWLEAKGFDAEIRQAFCEQEITGDVLLDLTVAELKNEIGIVALGKRKRILKAIGELQQFRRPDKLGAEGLNGSVERAELPSDSVVEAQSRKVNSRPASLVLVAQGFADAGEREKGAKAGSFDPNQGRSNPTGRLDPPQSPHTLTISDEQLWSANSSDASPTSTSSLPPSPLFTWEQGGNKPAHGGQNNLNGGYFEKGDMNEEHPENRHVVEMPKESANDQSDIGAALAIRRKPVPLYPIREEPRSNEELDRALSRLNIGYGFQHDAQPSQSRGVVSTSNWPHITFQDPDPNLISRRPSLKVNSNPTEAGEPDSSSHTHSLDQIKEPEYWGWMRKRGRYGSWKLRYFVLKGLHLYILRSPVKSHAEACINITGYKIIADERAHPGQYGFRMVHNTLKPHYFSSEEQIVIREWMKALKKATIVRHPVHSSYHPRTVSLAVAQQMQPGRRSASEHEVAYEYPTPPTSRAMVTWQSHNADVDAFPNKTEIQSNALPAGEQELVDWVNSKLPPTCPPAQDLSTSMSSGLIPFRLAESIKGINSGVPDSAFMHEHNNRKLDGLFELFRLLRSRDMPPAVNAIDVTDIRNGNSTKIIQLVCALRNWDEKRIAARI</sequence>
<dbReference type="Pfam" id="PF07647">
    <property type="entry name" value="SAM_2"/>
    <property type="match status" value="1"/>
</dbReference>
<reference evidence="9 10" key="1">
    <citation type="journal article" date="2019" name="Fungal Biol. Biotechnol.">
        <title>Draft genome sequence of fastidious pathogen Ceratobasidium theobromae, which causes vascular-streak dieback in Theobroma cacao.</title>
        <authorList>
            <person name="Ali S.S."/>
            <person name="Asman A."/>
            <person name="Shao J."/>
            <person name="Firmansyah A.P."/>
            <person name="Susilo A.W."/>
            <person name="Rosmana A."/>
            <person name="McMahon P."/>
            <person name="Junaid M."/>
            <person name="Guest D."/>
            <person name="Kheng T.Y."/>
            <person name="Meinhardt L.W."/>
            <person name="Bailey B.A."/>
        </authorList>
    </citation>
    <scope>NUCLEOTIDE SEQUENCE [LARGE SCALE GENOMIC DNA]</scope>
    <source>
        <strain evidence="9 10">CT2</strain>
    </source>
</reference>
<dbReference type="EMBL" id="SSOP01000314">
    <property type="protein sequence ID" value="KAB5589124.1"/>
    <property type="molecule type" value="Genomic_DNA"/>
</dbReference>
<dbReference type="Gene3D" id="1.10.150.50">
    <property type="entry name" value="Transcription Factor, Ets-1"/>
    <property type="match status" value="1"/>
</dbReference>
<dbReference type="InterPro" id="IPR013761">
    <property type="entry name" value="SAM/pointed_sf"/>
</dbReference>
<dbReference type="CDD" id="cd00014">
    <property type="entry name" value="CH_SF"/>
    <property type="match status" value="1"/>
</dbReference>
<dbReference type="SMART" id="SM00326">
    <property type="entry name" value="SH3"/>
    <property type="match status" value="1"/>
</dbReference>
<dbReference type="InterPro" id="IPR011993">
    <property type="entry name" value="PH-like_dom_sf"/>
</dbReference>
<feature type="compositionally biased region" description="Polar residues" evidence="4">
    <location>
        <begin position="289"/>
        <end position="298"/>
    </location>
</feature>
<dbReference type="Pfam" id="PF00018">
    <property type="entry name" value="SH3_1"/>
    <property type="match status" value="1"/>
</dbReference>
<dbReference type="SUPFAM" id="SSF47576">
    <property type="entry name" value="Calponin-homology domain, CH-domain"/>
    <property type="match status" value="1"/>
</dbReference>
<dbReference type="InterPro" id="IPR051566">
    <property type="entry name" value="CNKSR"/>
</dbReference>
<dbReference type="PANTHER" id="PTHR12844:SF42">
    <property type="entry name" value="CONNECTOR ENHANCER OF KSR PROTEIN CNK"/>
    <property type="match status" value="1"/>
</dbReference>
<evidence type="ECO:0000256" key="1">
    <source>
        <dbReference type="ARBA" id="ARBA00022443"/>
    </source>
</evidence>
<dbReference type="PROSITE" id="PS50002">
    <property type="entry name" value="SH3"/>
    <property type="match status" value="1"/>
</dbReference>
<dbReference type="Gene3D" id="2.30.29.30">
    <property type="entry name" value="Pleckstrin-homology domain (PH domain)/Phosphotyrosine-binding domain (PTB)"/>
    <property type="match status" value="1"/>
</dbReference>
<evidence type="ECO:0000259" key="8">
    <source>
        <dbReference type="PROSITE" id="PS50105"/>
    </source>
</evidence>
<feature type="domain" description="Calponin-homology (CH)" evidence="7">
    <location>
        <begin position="659"/>
        <end position="768"/>
    </location>
</feature>
<evidence type="ECO:0000259" key="6">
    <source>
        <dbReference type="PROSITE" id="PS50003"/>
    </source>
</evidence>
<dbReference type="SUPFAM" id="SSF50729">
    <property type="entry name" value="PH domain-like"/>
    <property type="match status" value="1"/>
</dbReference>
<organism evidence="9 10">
    <name type="scientific">Ceratobasidium theobromae</name>
    <dbReference type="NCBI Taxonomy" id="1582974"/>
    <lineage>
        <taxon>Eukaryota</taxon>
        <taxon>Fungi</taxon>
        <taxon>Dikarya</taxon>
        <taxon>Basidiomycota</taxon>
        <taxon>Agaricomycotina</taxon>
        <taxon>Agaricomycetes</taxon>
        <taxon>Cantharellales</taxon>
        <taxon>Ceratobasidiaceae</taxon>
        <taxon>Ceratobasidium</taxon>
    </lineage>
</organism>
<dbReference type="SMART" id="SM00454">
    <property type="entry name" value="SAM"/>
    <property type="match status" value="1"/>
</dbReference>
<feature type="compositionally biased region" description="Polar residues" evidence="4">
    <location>
        <begin position="307"/>
        <end position="318"/>
    </location>
</feature>
<dbReference type="InterPro" id="IPR001660">
    <property type="entry name" value="SAM"/>
</dbReference>
<dbReference type="InterPro" id="IPR001849">
    <property type="entry name" value="PH_domain"/>
</dbReference>
<feature type="region of interest" description="Disordered" evidence="4">
    <location>
        <begin position="278"/>
        <end position="372"/>
    </location>
</feature>
<dbReference type="Pfam" id="PF00169">
    <property type="entry name" value="PH"/>
    <property type="match status" value="1"/>
</dbReference>
<evidence type="ECO:0000313" key="10">
    <source>
        <dbReference type="Proteomes" id="UP000383932"/>
    </source>
</evidence>
<dbReference type="CDD" id="cd00174">
    <property type="entry name" value="SH3"/>
    <property type="match status" value="1"/>
</dbReference>
<name>A0A5N5QBT0_9AGAM</name>
<feature type="compositionally biased region" description="Basic and acidic residues" evidence="4">
    <location>
        <begin position="362"/>
        <end position="372"/>
    </location>
</feature>
<feature type="domain" description="SH3" evidence="5">
    <location>
        <begin position="1"/>
        <end position="64"/>
    </location>
</feature>
<dbReference type="Gene3D" id="1.10.418.10">
    <property type="entry name" value="Calponin-like domain"/>
    <property type="match status" value="1"/>
</dbReference>
<dbReference type="PROSITE" id="PS50105">
    <property type="entry name" value="SAM_DOMAIN"/>
    <property type="match status" value="1"/>
</dbReference>
<dbReference type="InterPro" id="IPR036872">
    <property type="entry name" value="CH_dom_sf"/>
</dbReference>
<evidence type="ECO:0000256" key="3">
    <source>
        <dbReference type="PROSITE-ProRule" id="PRU00192"/>
    </source>
</evidence>
<keyword evidence="2" id="KW-0344">Guanine-nucleotide releasing factor</keyword>
<accession>A0A5N5QBT0</accession>
<gene>
    <name evidence="9" type="ORF">CTheo_7440</name>
</gene>
<dbReference type="PANTHER" id="PTHR12844">
    <property type="entry name" value="CONNECTOR ENCHANCER OF KINASE SUPPRESSOR OF RAS"/>
    <property type="match status" value="1"/>
</dbReference>
<dbReference type="InterPro" id="IPR001452">
    <property type="entry name" value="SH3_domain"/>
</dbReference>
<feature type="compositionally biased region" description="Polar residues" evidence="4">
    <location>
        <begin position="433"/>
        <end position="448"/>
    </location>
</feature>
<evidence type="ECO:0000259" key="7">
    <source>
        <dbReference type="PROSITE" id="PS50021"/>
    </source>
</evidence>
<dbReference type="InterPro" id="IPR036028">
    <property type="entry name" value="SH3-like_dom_sf"/>
</dbReference>
<dbReference type="Proteomes" id="UP000383932">
    <property type="component" value="Unassembled WGS sequence"/>
</dbReference>
<dbReference type="InterPro" id="IPR001715">
    <property type="entry name" value="CH_dom"/>
</dbReference>
<keyword evidence="10" id="KW-1185">Reference proteome</keyword>
<protein>
    <submittedName>
        <fullName evidence="9">SH3 domain-binding protein</fullName>
    </submittedName>
</protein>
<dbReference type="PROSITE" id="PS50003">
    <property type="entry name" value="PH_DOMAIN"/>
    <property type="match status" value="1"/>
</dbReference>
<feature type="domain" description="SAM" evidence="8">
    <location>
        <begin position="161"/>
        <end position="226"/>
    </location>
</feature>
<feature type="compositionally biased region" description="Polar residues" evidence="4">
    <location>
        <begin position="467"/>
        <end position="479"/>
    </location>
</feature>
<dbReference type="AlphaFoldDB" id="A0A5N5QBT0"/>
<dbReference type="SUPFAM" id="SSF47769">
    <property type="entry name" value="SAM/Pointed domain"/>
    <property type="match status" value="1"/>
</dbReference>